<comment type="similarity">
    <text evidence="1">Belongs to the glutamate:Na(+) symporter (ESS) (TC 2.A.27) family.</text>
</comment>
<keyword evidence="1" id="KW-0915">Sodium</keyword>
<sequence length="396" mass="42020">MIQLDAITTLLLAALVLVVGHLIVERVSVLREFNIPEPVVGGLIATVIVTGLRALGYEFQFFGGLQTPFMLLFFGSVGLSADIRMIRAGGSKLVLFLALVIGLLILQNLFGVAVASLFGLDPVLGLLGGSITMSGGHGTGAAWANVFAEEYGINGAMEVAMACATFGLVFGSLIGGPTARYLIKRMKRDGQDIAAQTSESEYDESEVQHPLNTANALKTLFMLLLGVVCGQQLQSLAADTAFELPTFVWVLFSCIVIGNVVRTFGDKHLNSHAVDVLGNICLSVFLALALMTLKLWDLANLALPILAILLVQVVLVFVYTTQVTFRLMGKNYDAAVLVAGNCGFGMGATPTAIANMQAVTQHHGPSRLAFIIVPVVGGFLIDIANSLIIKGFLGFF</sequence>
<protein>
    <recommendedName>
        <fullName evidence="1 2">Sodium/glutamate symporter</fullName>
    </recommendedName>
</protein>
<dbReference type="GO" id="GO:0015813">
    <property type="term" value="P:L-glutamate transmembrane transport"/>
    <property type="evidence" value="ECO:0007669"/>
    <property type="project" value="UniProtKB-UniRule"/>
</dbReference>
<dbReference type="HAMAP" id="MF_02062">
    <property type="entry name" value="GltS"/>
    <property type="match status" value="1"/>
</dbReference>
<feature type="transmembrane region" description="Helical" evidence="1">
    <location>
        <begin position="6"/>
        <end position="24"/>
    </location>
</feature>
<dbReference type="PANTHER" id="PTHR36178">
    <property type="entry name" value="SLR0625 PROTEIN"/>
    <property type="match status" value="1"/>
</dbReference>
<evidence type="ECO:0000256" key="1">
    <source>
        <dbReference type="HAMAP-Rule" id="MF_02062"/>
    </source>
</evidence>
<keyword evidence="1" id="KW-0813">Transport</keyword>
<keyword evidence="1" id="KW-0029">Amino-acid transport</keyword>
<keyword evidence="1" id="KW-1133">Transmembrane helix</keyword>
<feature type="transmembrane region" description="Helical" evidence="1">
    <location>
        <begin position="93"/>
        <end position="118"/>
    </location>
</feature>
<keyword evidence="1" id="KW-0406">Ion transport</keyword>
<feature type="transmembrane region" description="Helical" evidence="1">
    <location>
        <begin position="276"/>
        <end position="296"/>
    </location>
</feature>
<keyword evidence="1" id="KW-0739">Sodium transport</keyword>
<feature type="transmembrane region" description="Helical" evidence="1">
    <location>
        <begin position="368"/>
        <end position="389"/>
    </location>
</feature>
<evidence type="ECO:0000313" key="3">
    <source>
        <dbReference type="EMBL" id="TVU70618.1"/>
    </source>
</evidence>
<organism evidence="3 4">
    <name type="scientific">Cobetia crustatorum</name>
    <dbReference type="NCBI Taxonomy" id="553385"/>
    <lineage>
        <taxon>Bacteria</taxon>
        <taxon>Pseudomonadati</taxon>
        <taxon>Pseudomonadota</taxon>
        <taxon>Gammaproteobacteria</taxon>
        <taxon>Oceanospirillales</taxon>
        <taxon>Halomonadaceae</taxon>
        <taxon>Cobetia</taxon>
    </lineage>
</organism>
<feature type="transmembrane region" description="Helical" evidence="1">
    <location>
        <begin position="332"/>
        <end position="356"/>
    </location>
</feature>
<feature type="transmembrane region" description="Helical" evidence="1">
    <location>
        <begin position="61"/>
        <end position="81"/>
    </location>
</feature>
<dbReference type="RefSeq" id="WP_024953409.1">
    <property type="nucleotide sequence ID" value="NZ_CAWOWR010000107.1"/>
</dbReference>
<dbReference type="OrthoDB" id="4921038at2"/>
<evidence type="ECO:0000313" key="4">
    <source>
        <dbReference type="Proteomes" id="UP000319941"/>
    </source>
</evidence>
<keyword evidence="1" id="KW-0769">Symport</keyword>
<comment type="caution">
    <text evidence="3">The sequence shown here is derived from an EMBL/GenBank/DDBJ whole genome shotgun (WGS) entry which is preliminary data.</text>
</comment>
<dbReference type="NCBIfam" id="TIGR00210">
    <property type="entry name" value="gltS"/>
    <property type="match status" value="1"/>
</dbReference>
<dbReference type="GO" id="GO:0015501">
    <property type="term" value="F:glutamate:sodium symporter activity"/>
    <property type="evidence" value="ECO:0007669"/>
    <property type="project" value="UniProtKB-UniRule"/>
</dbReference>
<reference evidence="3 4" key="1">
    <citation type="submission" date="2019-07" db="EMBL/GenBank/DDBJ databases">
        <title>Diversity of Bacteria from Kongsfjorden, Arctic.</title>
        <authorList>
            <person name="Yu Y."/>
        </authorList>
    </citation>
    <scope>NUCLEOTIDE SEQUENCE [LARGE SCALE GENOMIC DNA]</scope>
    <source>
        <strain evidence="3 4">SM1923</strain>
    </source>
</reference>
<feature type="transmembrane region" description="Helical" evidence="1">
    <location>
        <begin position="246"/>
        <end position="264"/>
    </location>
</feature>
<comment type="subcellular location">
    <subcellularLocation>
        <location evidence="1">Cell inner membrane</location>
        <topology evidence="1">Multi-pass membrane protein</topology>
    </subcellularLocation>
</comment>
<keyword evidence="1" id="KW-0997">Cell inner membrane</keyword>
<dbReference type="PANTHER" id="PTHR36178:SF1">
    <property type="entry name" value="SODIUM_GLUTAMATE SYMPORTER"/>
    <property type="match status" value="1"/>
</dbReference>
<dbReference type="AlphaFoldDB" id="A0A558HNH7"/>
<keyword evidence="1" id="KW-0812">Transmembrane</keyword>
<proteinExistence type="inferred from homology"/>
<dbReference type="EMBL" id="VNFH01000005">
    <property type="protein sequence ID" value="TVU70618.1"/>
    <property type="molecule type" value="Genomic_DNA"/>
</dbReference>
<comment type="function">
    <text evidence="1">Catalyzes the sodium-dependent transport of glutamate.</text>
</comment>
<dbReference type="GO" id="GO:0005886">
    <property type="term" value="C:plasma membrane"/>
    <property type="evidence" value="ECO:0007669"/>
    <property type="project" value="UniProtKB-SubCell"/>
</dbReference>
<dbReference type="Proteomes" id="UP000319941">
    <property type="component" value="Unassembled WGS sequence"/>
</dbReference>
<gene>
    <name evidence="1 3" type="primary">gltS</name>
    <name evidence="3" type="ORF">FQP86_08315</name>
</gene>
<keyword evidence="1" id="KW-1003">Cell membrane</keyword>
<feature type="transmembrane region" description="Helical" evidence="1">
    <location>
        <begin position="302"/>
        <end position="320"/>
    </location>
</feature>
<keyword evidence="1" id="KW-0472">Membrane</keyword>
<dbReference type="InterPro" id="IPR004445">
    <property type="entry name" value="GltS"/>
</dbReference>
<feature type="transmembrane region" description="Helical" evidence="1">
    <location>
        <begin position="159"/>
        <end position="183"/>
    </location>
</feature>
<comment type="caution">
    <text evidence="1">Lacks conserved residue(s) required for the propagation of feature annotation.</text>
</comment>
<evidence type="ECO:0000256" key="2">
    <source>
        <dbReference type="NCBIfam" id="TIGR00210"/>
    </source>
</evidence>
<dbReference type="Pfam" id="PF03616">
    <property type="entry name" value="Glt_symporter"/>
    <property type="match status" value="1"/>
</dbReference>
<accession>A0A558HNH7</accession>
<keyword evidence="4" id="KW-1185">Reference proteome</keyword>
<name>A0A558HNH7_9GAMM</name>